<gene>
    <name evidence="1" type="ORF">GGX14DRAFT_403444</name>
</gene>
<organism evidence="1 2">
    <name type="scientific">Mycena pura</name>
    <dbReference type="NCBI Taxonomy" id="153505"/>
    <lineage>
        <taxon>Eukaryota</taxon>
        <taxon>Fungi</taxon>
        <taxon>Dikarya</taxon>
        <taxon>Basidiomycota</taxon>
        <taxon>Agaricomycotina</taxon>
        <taxon>Agaricomycetes</taxon>
        <taxon>Agaricomycetidae</taxon>
        <taxon>Agaricales</taxon>
        <taxon>Marasmiineae</taxon>
        <taxon>Mycenaceae</taxon>
        <taxon>Mycena</taxon>
    </lineage>
</organism>
<protein>
    <recommendedName>
        <fullName evidence="3">Alpha-type protein kinase domain-containing protein</fullName>
    </recommendedName>
</protein>
<dbReference type="EMBL" id="JARJCW010000085">
    <property type="protein sequence ID" value="KAJ7196240.1"/>
    <property type="molecule type" value="Genomic_DNA"/>
</dbReference>
<comment type="caution">
    <text evidence="1">The sequence shown here is derived from an EMBL/GenBank/DDBJ whole genome shotgun (WGS) entry which is preliminary data.</text>
</comment>
<name>A0AAD6UZU5_9AGAR</name>
<keyword evidence="2" id="KW-1185">Reference proteome</keyword>
<evidence type="ECO:0000313" key="2">
    <source>
        <dbReference type="Proteomes" id="UP001219525"/>
    </source>
</evidence>
<evidence type="ECO:0000313" key="1">
    <source>
        <dbReference type="EMBL" id="KAJ7196240.1"/>
    </source>
</evidence>
<dbReference type="Gene3D" id="3.20.200.10">
    <property type="entry name" value="MHCK/EF2 kinase"/>
    <property type="match status" value="1"/>
</dbReference>
<evidence type="ECO:0008006" key="3">
    <source>
        <dbReference type="Google" id="ProtNLM"/>
    </source>
</evidence>
<accession>A0AAD6UZU5</accession>
<proteinExistence type="predicted"/>
<dbReference type="AlphaFoldDB" id="A0AAD6UZU5"/>
<dbReference type="Proteomes" id="UP001219525">
    <property type="component" value="Unassembled WGS sequence"/>
</dbReference>
<reference evidence="1" key="1">
    <citation type="submission" date="2023-03" db="EMBL/GenBank/DDBJ databases">
        <title>Massive genome expansion in bonnet fungi (Mycena s.s.) driven by repeated elements and novel gene families across ecological guilds.</title>
        <authorList>
            <consortium name="Lawrence Berkeley National Laboratory"/>
            <person name="Harder C.B."/>
            <person name="Miyauchi S."/>
            <person name="Viragh M."/>
            <person name="Kuo A."/>
            <person name="Thoen E."/>
            <person name="Andreopoulos B."/>
            <person name="Lu D."/>
            <person name="Skrede I."/>
            <person name="Drula E."/>
            <person name="Henrissat B."/>
            <person name="Morin E."/>
            <person name="Kohler A."/>
            <person name="Barry K."/>
            <person name="LaButti K."/>
            <person name="Morin E."/>
            <person name="Salamov A."/>
            <person name="Lipzen A."/>
            <person name="Mereny Z."/>
            <person name="Hegedus B."/>
            <person name="Baldrian P."/>
            <person name="Stursova M."/>
            <person name="Weitz H."/>
            <person name="Taylor A."/>
            <person name="Grigoriev I.V."/>
            <person name="Nagy L.G."/>
            <person name="Martin F."/>
            <person name="Kauserud H."/>
        </authorList>
    </citation>
    <scope>NUCLEOTIDE SEQUENCE</scope>
    <source>
        <strain evidence="1">9144</strain>
    </source>
</reference>
<sequence>MLNYGGWLRTHDGRRELRCRESAPQPRSGTPLTACRTHSIRLENYPSREVKLSRVVGSAKPVFISDYLVFPAQMTMTYMLPRGRVDEDSDVVLLADPQIMTNPSLGKIFASGNVAASCATFQADHKCNTFCSDFGWQPFSTAIVIHDFDAYDFELAHLQSVL</sequence>